<dbReference type="GO" id="GO:0003729">
    <property type="term" value="F:mRNA binding"/>
    <property type="evidence" value="ECO:0007669"/>
    <property type="project" value="UniProtKB-ARBA"/>
</dbReference>
<gene>
    <name evidence="9" type="ORF">O3M35_003167</name>
</gene>
<reference evidence="9 10" key="1">
    <citation type="submission" date="2022-12" db="EMBL/GenBank/DDBJ databases">
        <title>Chromosome-level genome assembly of true bugs.</title>
        <authorList>
            <person name="Ma L."/>
            <person name="Li H."/>
        </authorList>
    </citation>
    <scope>NUCLEOTIDE SEQUENCE [LARGE SCALE GENOMIC DNA]</scope>
    <source>
        <strain evidence="9">Lab_2022b</strain>
    </source>
</reference>
<dbReference type="AlphaFoldDB" id="A0AAW1CJ62"/>
<accession>A0AAW1CJ62</accession>
<evidence type="ECO:0000313" key="9">
    <source>
        <dbReference type="EMBL" id="KAK9498566.1"/>
    </source>
</evidence>
<dbReference type="Pfam" id="PF00076">
    <property type="entry name" value="RRM_1"/>
    <property type="match status" value="3"/>
</dbReference>
<dbReference type="InterPro" id="IPR002343">
    <property type="entry name" value="Hud_Sxl_RNA"/>
</dbReference>
<dbReference type="InterPro" id="IPR006548">
    <property type="entry name" value="ELAD_HU_SF"/>
</dbReference>
<dbReference type="GO" id="GO:0010629">
    <property type="term" value="P:negative regulation of gene expression"/>
    <property type="evidence" value="ECO:0007669"/>
    <property type="project" value="UniProtKB-ARBA"/>
</dbReference>
<evidence type="ECO:0000313" key="10">
    <source>
        <dbReference type="Proteomes" id="UP001461498"/>
    </source>
</evidence>
<sequence length="370" mass="40561">MNGMDSVLRQNGVGGNASSESGVSNSANEEGRTNLIINYLPQVMSQGELTTLFQSAGDIASCKLCRDKDTGISLGYGFVNYRKPEDAESAIKTFNGMKILNKTIKVSYARPSSEAIKGANLYVSGLPPNITLNELEEMFGRYGRIINSRLLMDENKAWKAANGGDNNGVGFIRFDQRMEAERAIEALNGTIPEGSTTPIQVKFAADPTKKLSANFMQQIPRRIYPAAAVAAAARINTGKSVLPINKGLQRFSPLMSATDPHHPHHHHHQYHPGTASNYGRPWPSPSDGWVLFVYNLDPEAGDSHLWQLFGPFGPVRAVRAVKDPNTDKCKGFGFVTMINYEDAILAIRSLDGYNLDGRRLQVSFKAKKIS</sequence>
<proteinExistence type="inferred from homology"/>
<dbReference type="GO" id="GO:1990904">
    <property type="term" value="C:ribonucleoprotein complex"/>
    <property type="evidence" value="ECO:0007669"/>
    <property type="project" value="InterPro"/>
</dbReference>
<comment type="similarity">
    <text evidence="2">Belongs to the RRM elav family.</text>
</comment>
<evidence type="ECO:0000256" key="5">
    <source>
        <dbReference type="ARBA" id="ARBA00023242"/>
    </source>
</evidence>
<evidence type="ECO:0000256" key="7">
    <source>
        <dbReference type="SAM" id="MobiDB-lite"/>
    </source>
</evidence>
<keyword evidence="10" id="KW-1185">Reference proteome</keyword>
<feature type="domain" description="RRM" evidence="8">
    <location>
        <begin position="289"/>
        <end position="367"/>
    </location>
</feature>
<dbReference type="GO" id="GO:0005634">
    <property type="term" value="C:nucleus"/>
    <property type="evidence" value="ECO:0007669"/>
    <property type="project" value="UniProtKB-SubCell"/>
</dbReference>
<comment type="subcellular location">
    <subcellularLocation>
        <location evidence="1">Nucleus</location>
    </subcellularLocation>
</comment>
<dbReference type="Gene3D" id="3.30.70.330">
    <property type="match status" value="3"/>
</dbReference>
<dbReference type="PRINTS" id="PR00961">
    <property type="entry name" value="HUDSXLRNA"/>
</dbReference>
<dbReference type="EMBL" id="JAPXFL010000012">
    <property type="protein sequence ID" value="KAK9498566.1"/>
    <property type="molecule type" value="Genomic_DNA"/>
</dbReference>
<evidence type="ECO:0000259" key="8">
    <source>
        <dbReference type="PROSITE" id="PS50102"/>
    </source>
</evidence>
<feature type="region of interest" description="Disordered" evidence="7">
    <location>
        <begin position="1"/>
        <end position="28"/>
    </location>
</feature>
<feature type="domain" description="RRM" evidence="8">
    <location>
        <begin position="119"/>
        <end position="206"/>
    </location>
</feature>
<dbReference type="SMART" id="SM00360">
    <property type="entry name" value="RRM"/>
    <property type="match status" value="3"/>
</dbReference>
<protein>
    <recommendedName>
        <fullName evidence="8">RRM domain-containing protein</fullName>
    </recommendedName>
</protein>
<evidence type="ECO:0000256" key="6">
    <source>
        <dbReference type="PROSITE-ProRule" id="PRU00176"/>
    </source>
</evidence>
<name>A0AAW1CJ62_9HEMI</name>
<dbReference type="FunFam" id="3.30.70.330:FF:000205">
    <property type="entry name" value="Sex lethal, isoform B"/>
    <property type="match status" value="1"/>
</dbReference>
<dbReference type="GO" id="GO:0008266">
    <property type="term" value="F:poly(U) RNA binding"/>
    <property type="evidence" value="ECO:0007669"/>
    <property type="project" value="UniProtKB-ARBA"/>
</dbReference>
<dbReference type="PANTHER" id="PTHR10352">
    <property type="entry name" value="EUKARYOTIC TRANSLATION INITIATION FACTOR 3 SUBUNIT G"/>
    <property type="match status" value="1"/>
</dbReference>
<dbReference type="InterPro" id="IPR000504">
    <property type="entry name" value="RRM_dom"/>
</dbReference>
<feature type="compositionally biased region" description="Polar residues" evidence="7">
    <location>
        <begin position="16"/>
        <end position="28"/>
    </location>
</feature>
<dbReference type="SUPFAM" id="SSF54928">
    <property type="entry name" value="RNA-binding domain, RBD"/>
    <property type="match status" value="2"/>
</dbReference>
<dbReference type="NCBIfam" id="TIGR01661">
    <property type="entry name" value="ELAV_HUD_SF"/>
    <property type="match status" value="1"/>
</dbReference>
<dbReference type="Proteomes" id="UP001461498">
    <property type="component" value="Unassembled WGS sequence"/>
</dbReference>
<dbReference type="InterPro" id="IPR035979">
    <property type="entry name" value="RBD_domain_sf"/>
</dbReference>
<dbReference type="PROSITE" id="PS50102">
    <property type="entry name" value="RRM"/>
    <property type="match status" value="3"/>
</dbReference>
<organism evidence="9 10">
    <name type="scientific">Rhynocoris fuscipes</name>
    <dbReference type="NCBI Taxonomy" id="488301"/>
    <lineage>
        <taxon>Eukaryota</taxon>
        <taxon>Metazoa</taxon>
        <taxon>Ecdysozoa</taxon>
        <taxon>Arthropoda</taxon>
        <taxon>Hexapoda</taxon>
        <taxon>Insecta</taxon>
        <taxon>Pterygota</taxon>
        <taxon>Neoptera</taxon>
        <taxon>Paraneoptera</taxon>
        <taxon>Hemiptera</taxon>
        <taxon>Heteroptera</taxon>
        <taxon>Panheteroptera</taxon>
        <taxon>Cimicomorpha</taxon>
        <taxon>Reduviidae</taxon>
        <taxon>Harpactorinae</taxon>
        <taxon>Harpactorini</taxon>
        <taxon>Rhynocoris</taxon>
    </lineage>
</organism>
<dbReference type="InterPro" id="IPR012677">
    <property type="entry name" value="Nucleotide-bd_a/b_plait_sf"/>
</dbReference>
<evidence type="ECO:0000256" key="2">
    <source>
        <dbReference type="ARBA" id="ARBA00006266"/>
    </source>
</evidence>
<dbReference type="GO" id="GO:0050686">
    <property type="term" value="P:negative regulation of mRNA processing"/>
    <property type="evidence" value="ECO:0007669"/>
    <property type="project" value="UniProtKB-ARBA"/>
</dbReference>
<evidence type="ECO:0000256" key="3">
    <source>
        <dbReference type="ARBA" id="ARBA00022737"/>
    </source>
</evidence>
<dbReference type="FunFam" id="3.30.70.330:FF:000383">
    <property type="entry name" value="Sex lethal, isoform D"/>
    <property type="match status" value="1"/>
</dbReference>
<evidence type="ECO:0000256" key="4">
    <source>
        <dbReference type="ARBA" id="ARBA00022884"/>
    </source>
</evidence>
<keyword evidence="4 6" id="KW-0694">RNA-binding</keyword>
<evidence type="ECO:0000256" key="1">
    <source>
        <dbReference type="ARBA" id="ARBA00004123"/>
    </source>
</evidence>
<keyword evidence="5" id="KW-0539">Nucleus</keyword>
<comment type="caution">
    <text evidence="9">The sequence shown here is derived from an EMBL/GenBank/DDBJ whole genome shotgun (WGS) entry which is preliminary data.</text>
</comment>
<feature type="domain" description="RRM" evidence="8">
    <location>
        <begin position="33"/>
        <end position="111"/>
    </location>
</feature>
<keyword evidence="3" id="KW-0677">Repeat</keyword>
<dbReference type="GO" id="GO:0009967">
    <property type="term" value="P:positive regulation of signal transduction"/>
    <property type="evidence" value="ECO:0007669"/>
    <property type="project" value="UniProtKB-ARBA"/>
</dbReference>
<dbReference type="GO" id="GO:0005737">
    <property type="term" value="C:cytoplasm"/>
    <property type="evidence" value="ECO:0007669"/>
    <property type="project" value="UniProtKB-ARBA"/>
</dbReference>